<dbReference type="OrthoDB" id="40334at2759"/>
<dbReference type="GeneID" id="28851348"/>
<dbReference type="PANTHER" id="PTHR28630">
    <property type="match status" value="1"/>
</dbReference>
<dbReference type="InterPro" id="IPR032801">
    <property type="entry name" value="PXL2A/B/C"/>
</dbReference>
<accession>A0A179FQF8</accession>
<evidence type="ECO:0000313" key="1">
    <source>
        <dbReference type="EMBL" id="OAQ67249.1"/>
    </source>
</evidence>
<gene>
    <name evidence="1" type="ORF">VFPPC_08689</name>
</gene>
<dbReference type="STRING" id="1380566.A0A179FQF8"/>
<sequence>MVKLTIPASPHPIPDEDVISDIYGAPVFSPDGKSIPFGDLVTNEDGIVNVVVIFSKYTTSANSGLGPAIDSQSVRHFFCTCDQDYVRSLMLYLTPTVLTTAPAGPSKLIIIGCGDPSLIPSYATETSCEFPIYTDPAGYIYEKLQMKSSLTVSTTPSYARQSVLGLVIRSMKQMVLSGYDGWKGGKFQQNGGELIFREKKCVWMHRMESMGGHLPAEELVKALLGDKDQHTT</sequence>
<reference evidence="1 2" key="1">
    <citation type="journal article" date="2016" name="PLoS Pathog.">
        <title>Biosynthesis of antibiotic leucinostatins in bio-control fungus Purpureocillium lilacinum and their inhibition on phytophthora revealed by genome mining.</title>
        <authorList>
            <person name="Wang G."/>
            <person name="Liu Z."/>
            <person name="Lin R."/>
            <person name="Li E."/>
            <person name="Mao Z."/>
            <person name="Ling J."/>
            <person name="Yang Y."/>
            <person name="Yin W.B."/>
            <person name="Xie B."/>
        </authorList>
    </citation>
    <scope>NUCLEOTIDE SEQUENCE [LARGE SCALE GENOMIC DNA]</scope>
    <source>
        <strain evidence="1">170</strain>
    </source>
</reference>
<name>A0A179FQF8_METCM</name>
<proteinExistence type="predicted"/>
<dbReference type="PANTHER" id="PTHR28630:SF3">
    <property type="entry name" value="PEROXIREDOXIN-LIKE 2C"/>
    <property type="match status" value="1"/>
</dbReference>
<organism evidence="1 2">
    <name type="scientific">Pochonia chlamydosporia 170</name>
    <dbReference type="NCBI Taxonomy" id="1380566"/>
    <lineage>
        <taxon>Eukaryota</taxon>
        <taxon>Fungi</taxon>
        <taxon>Dikarya</taxon>
        <taxon>Ascomycota</taxon>
        <taxon>Pezizomycotina</taxon>
        <taxon>Sordariomycetes</taxon>
        <taxon>Hypocreomycetidae</taxon>
        <taxon>Hypocreales</taxon>
        <taxon>Clavicipitaceae</taxon>
        <taxon>Pochonia</taxon>
    </lineage>
</organism>
<dbReference type="Proteomes" id="UP000078397">
    <property type="component" value="Unassembled WGS sequence"/>
</dbReference>
<comment type="caution">
    <text evidence="1">The sequence shown here is derived from an EMBL/GenBank/DDBJ whole genome shotgun (WGS) entry which is preliminary data.</text>
</comment>
<keyword evidence="2" id="KW-1185">Reference proteome</keyword>
<dbReference type="AlphaFoldDB" id="A0A179FQF8"/>
<dbReference type="RefSeq" id="XP_018144336.1">
    <property type="nucleotide sequence ID" value="XM_018287354.1"/>
</dbReference>
<dbReference type="KEGG" id="pchm:VFPPC_08689"/>
<evidence type="ECO:0000313" key="2">
    <source>
        <dbReference type="Proteomes" id="UP000078397"/>
    </source>
</evidence>
<dbReference type="EMBL" id="LSBJ02000004">
    <property type="protein sequence ID" value="OAQ67249.1"/>
    <property type="molecule type" value="Genomic_DNA"/>
</dbReference>
<dbReference type="Pfam" id="PF13911">
    <property type="entry name" value="AhpC-TSA_2"/>
    <property type="match status" value="1"/>
</dbReference>
<protein>
    <submittedName>
        <fullName evidence="1">AhpC/TSA antioxidant enzyme domain-containing protein</fullName>
    </submittedName>
</protein>